<keyword evidence="2 3" id="KW-0479">Metal-binding</keyword>
<evidence type="ECO:0000256" key="2">
    <source>
        <dbReference type="PROSITE-ProRule" id="PRU01211"/>
    </source>
</evidence>
<proteinExistence type="predicted"/>
<organism evidence="6 7">
    <name type="scientific">Prorocentrum cordatum</name>
    <dbReference type="NCBI Taxonomy" id="2364126"/>
    <lineage>
        <taxon>Eukaryota</taxon>
        <taxon>Sar</taxon>
        <taxon>Alveolata</taxon>
        <taxon>Dinophyceae</taxon>
        <taxon>Prorocentrales</taxon>
        <taxon>Prorocentraceae</taxon>
        <taxon>Prorocentrum</taxon>
    </lineage>
</organism>
<evidence type="ECO:0000256" key="4">
    <source>
        <dbReference type="SAM" id="MobiDB-lite"/>
    </source>
</evidence>
<evidence type="ECO:0000313" key="7">
    <source>
        <dbReference type="Proteomes" id="UP001189429"/>
    </source>
</evidence>
<dbReference type="InterPro" id="IPR024079">
    <property type="entry name" value="MetalloPept_cat_dom_sf"/>
</dbReference>
<feature type="signal peptide" evidence="3">
    <location>
        <begin position="1"/>
        <end position="17"/>
    </location>
</feature>
<dbReference type="SMART" id="SM00254">
    <property type="entry name" value="ShKT"/>
    <property type="match status" value="5"/>
</dbReference>
<evidence type="ECO:0000256" key="1">
    <source>
        <dbReference type="ARBA" id="ARBA00002657"/>
    </source>
</evidence>
<dbReference type="Pfam" id="PF01549">
    <property type="entry name" value="ShK"/>
    <property type="match status" value="4"/>
</dbReference>
<keyword evidence="2 3" id="KW-0645">Protease</keyword>
<comment type="caution">
    <text evidence="6">The sequence shown here is derived from an EMBL/GenBank/DDBJ whole genome shotgun (WGS) entry which is preliminary data.</text>
</comment>
<dbReference type="EC" id="3.4.24.-" evidence="3"/>
<dbReference type="Pfam" id="PF01400">
    <property type="entry name" value="Astacin"/>
    <property type="match status" value="1"/>
</dbReference>
<dbReference type="InterPro" id="IPR001506">
    <property type="entry name" value="Peptidase_M12A"/>
</dbReference>
<dbReference type="SMART" id="SM00235">
    <property type="entry name" value="ZnMc"/>
    <property type="match status" value="1"/>
</dbReference>
<keyword evidence="3" id="KW-0732">Signal</keyword>
<feature type="domain" description="Peptidase M12A" evidence="5">
    <location>
        <begin position="298"/>
        <end position="505"/>
    </location>
</feature>
<evidence type="ECO:0000256" key="3">
    <source>
        <dbReference type="RuleBase" id="RU361183"/>
    </source>
</evidence>
<protein>
    <recommendedName>
        <fullName evidence="3">Metalloendopeptidase</fullName>
        <ecNumber evidence="3">3.4.24.-</ecNumber>
    </recommendedName>
</protein>
<dbReference type="PROSITE" id="PS51864">
    <property type="entry name" value="ASTACIN"/>
    <property type="match status" value="1"/>
</dbReference>
<dbReference type="PANTHER" id="PTHR10127">
    <property type="entry name" value="DISCOIDIN, CUB, EGF, LAMININ , AND ZINC METALLOPROTEASE DOMAIN CONTAINING"/>
    <property type="match status" value="1"/>
</dbReference>
<feature type="binding site" evidence="2">
    <location>
        <position position="398"/>
    </location>
    <ligand>
        <name>Zn(2+)</name>
        <dbReference type="ChEBI" id="CHEBI:29105"/>
        <note>catalytic</note>
    </ligand>
</feature>
<feature type="compositionally biased region" description="Pro residues" evidence="4">
    <location>
        <begin position="510"/>
        <end position="527"/>
    </location>
</feature>
<feature type="binding site" evidence="2">
    <location>
        <position position="394"/>
    </location>
    <ligand>
        <name>Zn(2+)</name>
        <dbReference type="ChEBI" id="CHEBI:29105"/>
        <note>catalytic</note>
    </ligand>
</feature>
<dbReference type="InterPro" id="IPR006026">
    <property type="entry name" value="Peptidase_Metallo"/>
</dbReference>
<comment type="cofactor">
    <cofactor evidence="2 3">
        <name>Zn(2+)</name>
        <dbReference type="ChEBI" id="CHEBI:29105"/>
    </cofactor>
    <text evidence="2 3">Binds 1 zinc ion per subunit.</text>
</comment>
<dbReference type="EMBL" id="CAUYUJ010017148">
    <property type="protein sequence ID" value="CAK0872217.1"/>
    <property type="molecule type" value="Genomic_DNA"/>
</dbReference>
<comment type="caution">
    <text evidence="2">Lacks conserved residue(s) required for the propagation of feature annotation.</text>
</comment>
<dbReference type="Proteomes" id="UP001189429">
    <property type="component" value="Unassembled WGS sequence"/>
</dbReference>
<keyword evidence="2 3" id="KW-0378">Hydrolase</keyword>
<feature type="binding site" evidence="2">
    <location>
        <position position="404"/>
    </location>
    <ligand>
        <name>Zn(2+)</name>
        <dbReference type="ChEBI" id="CHEBI:29105"/>
        <note>catalytic</note>
    </ligand>
</feature>
<evidence type="ECO:0000313" key="6">
    <source>
        <dbReference type="EMBL" id="CAK0872217.1"/>
    </source>
</evidence>
<name>A0ABN9VGA4_9DINO</name>
<feature type="chain" id="PRO_5044984497" description="Metalloendopeptidase" evidence="3">
    <location>
        <begin position="18"/>
        <end position="766"/>
    </location>
</feature>
<comment type="function">
    <text evidence="1">Metalloprotease.</text>
</comment>
<reference evidence="6" key="1">
    <citation type="submission" date="2023-10" db="EMBL/GenBank/DDBJ databases">
        <authorList>
            <person name="Chen Y."/>
            <person name="Shah S."/>
            <person name="Dougan E. K."/>
            <person name="Thang M."/>
            <person name="Chan C."/>
        </authorList>
    </citation>
    <scope>NUCLEOTIDE SEQUENCE [LARGE SCALE GENOMIC DNA]</scope>
</reference>
<keyword evidence="2 3" id="KW-0482">Metalloprotease</keyword>
<keyword evidence="2 3" id="KW-0862">Zinc</keyword>
<feature type="region of interest" description="Disordered" evidence="4">
    <location>
        <begin position="506"/>
        <end position="532"/>
    </location>
</feature>
<gene>
    <name evidence="6" type="ORF">PCOR1329_LOCUS57755</name>
</gene>
<accession>A0ABN9VGA4</accession>
<keyword evidence="7" id="KW-1185">Reference proteome</keyword>
<dbReference type="SUPFAM" id="SSF55486">
    <property type="entry name" value="Metalloproteases ('zincins'), catalytic domain"/>
    <property type="match status" value="1"/>
</dbReference>
<dbReference type="Gene3D" id="3.40.390.10">
    <property type="entry name" value="Collagenase (Catalytic Domain)"/>
    <property type="match status" value="1"/>
</dbReference>
<sequence>MPRASALIFASLGAASAAGVAPVCARDSALLQARATVSHSPHEGDVRVERQLVGCFPRAAGDTDDQQNFQDTSCVSAASRNSSLEPCRSGMPFFRLPMQKQQSASDCFMFCLSKGLDLSGLMHSERAGLSECRCGATRANRAAWHELTPPPGLLLPNGSADPEDNEHCKMPVWQYTGPLEDGGVPTVLTELSEGDEAYIDGIAVGVDPHEITEEDGAGEGTPTVHPDTLSNLSLLGAKGLCEDHTETGVGNNMPCSQAKTWCNAAGALGLAVRGACPFSCGLCTQAYGWMPCYPNPCSPGGGPWTTKVGNVVYINYYFDNLDADRQAAFNKAKDEWESKTCVRFTYSSATPRMRITVTNQATCSAFVGFPGADGTLDVNLGWCNSVEHWGNIAHELGHALGMNHEQNRPDGPGQTNTPAGWKGPHLRVKWQNIDTVWRPQWEGQKRSYYGSQTAGYAPYDYGSIMHYGLGDNADATNSAWQSVPGQRDGLSSGDIAQFQDMYQCGSAAPAPAPAPAPTPPPPTPGPAPAGCVDSTENPWGQSCAAWLAQGACAVSNGIRQHCKVSCQQCVSETPAPTPGPAPAGCVDSTENPWGQSCASWLAQGACAVSNGIRQHCKVSCQQCVSETPAPTPGPAPAGCVDSTENPWGQSCAAWLAQGACAVSNGIRQHCKVSCQQCNQAPTPAPAGGAGCTDRQGELSYGYTCPQWALASHCAGSQTIQADCPGSCAEVEKVTYGYTCAQWHGWGHCANSETLKAECPHICGQCR</sequence>
<dbReference type="PANTHER" id="PTHR10127:SF850">
    <property type="entry name" value="METALLOENDOPEPTIDASE"/>
    <property type="match status" value="1"/>
</dbReference>
<evidence type="ECO:0000259" key="5">
    <source>
        <dbReference type="PROSITE" id="PS51864"/>
    </source>
</evidence>
<feature type="active site" evidence="2">
    <location>
        <position position="395"/>
    </location>
</feature>
<dbReference type="InterPro" id="IPR003582">
    <property type="entry name" value="ShKT_dom"/>
</dbReference>
<dbReference type="PRINTS" id="PR00480">
    <property type="entry name" value="ASTACIN"/>
</dbReference>